<gene>
    <name evidence="1" type="ORF">OAN307_c45200</name>
</gene>
<dbReference type="RefSeq" id="WP_015501769.1">
    <property type="nucleotide sequence ID" value="NC_020911.1"/>
</dbReference>
<name>M9RCG2_9RHOB</name>
<accession>M9RCG2</accession>
<dbReference type="HOGENOM" id="CLU_165261_0_0_5"/>
<protein>
    <submittedName>
        <fullName evidence="1">Uncharacterized protein</fullName>
    </submittedName>
</protein>
<dbReference type="STRING" id="391626.OAN307_c45200"/>
<evidence type="ECO:0000313" key="1">
    <source>
        <dbReference type="EMBL" id="AGI69877.1"/>
    </source>
</evidence>
<keyword evidence="2" id="KW-1185">Reference proteome</keyword>
<evidence type="ECO:0000313" key="2">
    <source>
        <dbReference type="Proteomes" id="UP000005307"/>
    </source>
</evidence>
<dbReference type="OrthoDB" id="281270at2"/>
<dbReference type="KEGG" id="oat:OAN307_c45200"/>
<dbReference type="AlphaFoldDB" id="M9RCG2"/>
<dbReference type="eggNOG" id="COG1670">
    <property type="taxonomic scope" value="Bacteria"/>
</dbReference>
<dbReference type="EMBL" id="CP003740">
    <property type="protein sequence ID" value="AGI69877.1"/>
    <property type="molecule type" value="Genomic_DNA"/>
</dbReference>
<sequence>MQHDFDFLQTPPDNPVARYVHMTRTVMPKLALGEKRHWPVQNDHCFQRIVLDTVCEGVWYDHITRPAYKHLSQTQALAAVHLCEQIIADQVDLTVLNQKSLAWRGKLRLPPL</sequence>
<dbReference type="Proteomes" id="UP000005307">
    <property type="component" value="Chromosome"/>
</dbReference>
<organism evidence="1 2">
    <name type="scientific">Octadecabacter antarcticus 307</name>
    <dbReference type="NCBI Taxonomy" id="391626"/>
    <lineage>
        <taxon>Bacteria</taxon>
        <taxon>Pseudomonadati</taxon>
        <taxon>Pseudomonadota</taxon>
        <taxon>Alphaproteobacteria</taxon>
        <taxon>Rhodobacterales</taxon>
        <taxon>Roseobacteraceae</taxon>
        <taxon>Octadecabacter</taxon>
    </lineage>
</organism>
<reference evidence="1 2" key="1">
    <citation type="journal article" date="2013" name="PLoS ONE">
        <title>Poles Apart: Arctic and Antarctic Octadecabacter strains Share High Genome Plasticity and a New Type of Xanthorhodopsin.</title>
        <authorList>
            <person name="Vollmers J."/>
            <person name="Voget S."/>
            <person name="Dietrich S."/>
            <person name="Gollnow K."/>
            <person name="Smits M."/>
            <person name="Meyer K."/>
            <person name="Brinkhoff T."/>
            <person name="Simon M."/>
            <person name="Daniel R."/>
        </authorList>
    </citation>
    <scope>NUCLEOTIDE SEQUENCE [LARGE SCALE GENOMIC DNA]</scope>
    <source>
        <strain evidence="1 2">307</strain>
    </source>
</reference>
<proteinExistence type="predicted"/>